<dbReference type="Gene3D" id="3.40.50.1910">
    <property type="match status" value="1"/>
</dbReference>
<comment type="similarity">
    <text evidence="1">Belongs to the STXBP/unc-18/SEC1 family.</text>
</comment>
<name>A0AAD7AK37_9AGAR</name>
<dbReference type="Proteomes" id="UP001218218">
    <property type="component" value="Unassembled WGS sequence"/>
</dbReference>
<dbReference type="GO" id="GO:0016192">
    <property type="term" value="P:vesicle-mediated transport"/>
    <property type="evidence" value="ECO:0007669"/>
    <property type="project" value="InterPro"/>
</dbReference>
<dbReference type="InterPro" id="IPR027482">
    <property type="entry name" value="Sec1-like_dom2"/>
</dbReference>
<organism evidence="4 5">
    <name type="scientific">Mycena albidolilacea</name>
    <dbReference type="NCBI Taxonomy" id="1033008"/>
    <lineage>
        <taxon>Eukaryota</taxon>
        <taxon>Fungi</taxon>
        <taxon>Dikarya</taxon>
        <taxon>Basidiomycota</taxon>
        <taxon>Agaricomycotina</taxon>
        <taxon>Agaricomycetes</taxon>
        <taxon>Agaricomycetidae</taxon>
        <taxon>Agaricales</taxon>
        <taxon>Marasmiineae</taxon>
        <taxon>Mycenaceae</taxon>
        <taxon>Mycena</taxon>
    </lineage>
</organism>
<reference evidence="4" key="1">
    <citation type="submission" date="2023-03" db="EMBL/GenBank/DDBJ databases">
        <title>Massive genome expansion in bonnet fungi (Mycena s.s.) driven by repeated elements and novel gene families across ecological guilds.</title>
        <authorList>
            <consortium name="Lawrence Berkeley National Laboratory"/>
            <person name="Harder C.B."/>
            <person name="Miyauchi S."/>
            <person name="Viragh M."/>
            <person name="Kuo A."/>
            <person name="Thoen E."/>
            <person name="Andreopoulos B."/>
            <person name="Lu D."/>
            <person name="Skrede I."/>
            <person name="Drula E."/>
            <person name="Henrissat B."/>
            <person name="Morin E."/>
            <person name="Kohler A."/>
            <person name="Barry K."/>
            <person name="LaButti K."/>
            <person name="Morin E."/>
            <person name="Salamov A."/>
            <person name="Lipzen A."/>
            <person name="Mereny Z."/>
            <person name="Hegedus B."/>
            <person name="Baldrian P."/>
            <person name="Stursova M."/>
            <person name="Weitz H."/>
            <person name="Taylor A."/>
            <person name="Grigoriev I.V."/>
            <person name="Nagy L.G."/>
            <person name="Martin F."/>
            <person name="Kauserud H."/>
        </authorList>
    </citation>
    <scope>NUCLEOTIDE SEQUENCE</scope>
    <source>
        <strain evidence="4">CBHHK002</strain>
    </source>
</reference>
<dbReference type="AlphaFoldDB" id="A0AAD7AK37"/>
<feature type="compositionally biased region" description="Basic and acidic residues" evidence="2">
    <location>
        <begin position="551"/>
        <end position="560"/>
    </location>
</feature>
<dbReference type="InterPro" id="IPR043154">
    <property type="entry name" value="Sec-1-like_dom1"/>
</dbReference>
<comment type="caution">
    <text evidence="4">The sequence shown here is derived from an EMBL/GenBank/DDBJ whole genome shotgun (WGS) entry which is preliminary data.</text>
</comment>
<evidence type="ECO:0000313" key="4">
    <source>
        <dbReference type="EMBL" id="KAJ7361186.1"/>
    </source>
</evidence>
<dbReference type="InterPro" id="IPR043155">
    <property type="entry name" value="VPS33_dom3b"/>
</dbReference>
<gene>
    <name evidence="4" type="ORF">DFH08DRAFT_843365</name>
</gene>
<dbReference type="InterPro" id="IPR036045">
    <property type="entry name" value="Sec1-like_sf"/>
</dbReference>
<dbReference type="Gene3D" id="1.25.40.850">
    <property type="match status" value="1"/>
</dbReference>
<evidence type="ECO:0000256" key="3">
    <source>
        <dbReference type="SAM" id="Phobius"/>
    </source>
</evidence>
<feature type="region of interest" description="Disordered" evidence="2">
    <location>
        <begin position="550"/>
        <end position="580"/>
    </location>
</feature>
<sequence>MATSTSATNTPPDETSDANLDVNLLKEIGKKALVDALNSVNGAKTLVLDASLAGPLGLVIEVSLLKHHGVDKMFWLESGALKSTTTNIVYLCRPMIKYVKIIADQIKRHAKESQNHTYTLLLVPRISTLVSRILEEEGVLGDVRISSYNLQFIPIADDVISLENDNAFKEIWVDGDETVIYDSAQALLTLEKLYGLFPRIVGKGDSAARLATLLTRHLPSDSTTPDTLLEQSEQIDSLIVLDRRVDMITPLLTQLTYEGLIDELIGVKNSHVELPVSLLTPPAPAGAAGTSAAAPAPTASASLKKVEAKKKHHLTTATDPLFAELRDLNFSSVGKRLNKVARRLEEDYKGRHQAKTVAQLRDFVGKLGGLQTDHQSLRLHTGLSELLVPLTRTDTFNKTLEIQQNLLASYEIPAQVTAIEDLIAQGADMQTVLRLLCLASITAGGIKAKNLENLKREILQAYGYNYLPLLLSLASPPLGVLLPNPLPPALTASKYPFVGLRKSLRLLIDDSPEALDEVENDISFVYSGYAPISVRLVQCVAQKGGVLSNPAEKEKEKERVASATASGAGAGGEGGRPGQVKAQAHPIAGWRGFEDILATIPGETVDVVQREQSGAVNPPMASLLRPMQKPTTTVVFFLGGCTYTEIAALRWVGRQNRGRKFLIATTGIINGNSIFESISGGAPKATAAATGPKDVAI</sequence>
<dbReference type="EMBL" id="JARIHO010000005">
    <property type="protein sequence ID" value="KAJ7361186.1"/>
    <property type="molecule type" value="Genomic_DNA"/>
</dbReference>
<dbReference type="Gene3D" id="3.90.830.10">
    <property type="entry name" value="Syntaxin Binding Protein 1, Chain A, domain 2"/>
    <property type="match status" value="1"/>
</dbReference>
<evidence type="ECO:0000313" key="5">
    <source>
        <dbReference type="Proteomes" id="UP001218218"/>
    </source>
</evidence>
<dbReference type="PANTHER" id="PTHR11679">
    <property type="entry name" value="VESICLE PROTEIN SORTING-ASSOCIATED"/>
    <property type="match status" value="1"/>
</dbReference>
<keyword evidence="5" id="KW-1185">Reference proteome</keyword>
<dbReference type="InterPro" id="IPR043127">
    <property type="entry name" value="Sec-1-like_dom3a"/>
</dbReference>
<dbReference type="SUPFAM" id="SSF56815">
    <property type="entry name" value="Sec1/munc18-like (SM) proteins"/>
    <property type="match status" value="1"/>
</dbReference>
<dbReference type="PIRSF" id="PIRSF005715">
    <property type="entry name" value="VPS45_Sec1"/>
    <property type="match status" value="1"/>
</dbReference>
<evidence type="ECO:0000256" key="1">
    <source>
        <dbReference type="ARBA" id="ARBA00009884"/>
    </source>
</evidence>
<proteinExistence type="inferred from homology"/>
<evidence type="ECO:0000256" key="2">
    <source>
        <dbReference type="SAM" id="MobiDB-lite"/>
    </source>
</evidence>
<keyword evidence="3" id="KW-0472">Membrane</keyword>
<keyword evidence="3" id="KW-1133">Transmembrane helix</keyword>
<accession>A0AAD7AK37</accession>
<dbReference type="Pfam" id="PF00995">
    <property type="entry name" value="Sec1"/>
    <property type="match status" value="1"/>
</dbReference>
<feature type="compositionally biased region" description="Gly residues" evidence="2">
    <location>
        <begin position="568"/>
        <end position="577"/>
    </location>
</feature>
<feature type="transmembrane region" description="Helical" evidence="3">
    <location>
        <begin position="634"/>
        <end position="652"/>
    </location>
</feature>
<dbReference type="InterPro" id="IPR001619">
    <property type="entry name" value="Sec1-like"/>
</dbReference>
<dbReference type="Gene3D" id="3.40.50.2060">
    <property type="match status" value="1"/>
</dbReference>
<protein>
    <submittedName>
        <fullName evidence="4">Sec1-like protein</fullName>
    </submittedName>
</protein>
<keyword evidence="3" id="KW-0812">Transmembrane</keyword>